<accession>A0AAV4NDG2</accession>
<keyword evidence="2" id="KW-1185">Reference proteome</keyword>
<dbReference type="EMBL" id="BPLR01003270">
    <property type="protein sequence ID" value="GIX82810.1"/>
    <property type="molecule type" value="Genomic_DNA"/>
</dbReference>
<protein>
    <submittedName>
        <fullName evidence="1">Uncharacterized protein</fullName>
    </submittedName>
</protein>
<gene>
    <name evidence="1" type="ORF">CEXT_370071</name>
</gene>
<proteinExistence type="predicted"/>
<dbReference type="Proteomes" id="UP001054945">
    <property type="component" value="Unassembled WGS sequence"/>
</dbReference>
<evidence type="ECO:0000313" key="2">
    <source>
        <dbReference type="Proteomes" id="UP001054945"/>
    </source>
</evidence>
<organism evidence="1 2">
    <name type="scientific">Caerostris extrusa</name>
    <name type="common">Bark spider</name>
    <name type="synonym">Caerostris bankana</name>
    <dbReference type="NCBI Taxonomy" id="172846"/>
    <lineage>
        <taxon>Eukaryota</taxon>
        <taxon>Metazoa</taxon>
        <taxon>Ecdysozoa</taxon>
        <taxon>Arthropoda</taxon>
        <taxon>Chelicerata</taxon>
        <taxon>Arachnida</taxon>
        <taxon>Araneae</taxon>
        <taxon>Araneomorphae</taxon>
        <taxon>Entelegynae</taxon>
        <taxon>Araneoidea</taxon>
        <taxon>Araneidae</taxon>
        <taxon>Caerostris</taxon>
    </lineage>
</organism>
<name>A0AAV4NDG2_CAEEX</name>
<reference evidence="1 2" key="1">
    <citation type="submission" date="2021-06" db="EMBL/GenBank/DDBJ databases">
        <title>Caerostris extrusa draft genome.</title>
        <authorList>
            <person name="Kono N."/>
            <person name="Arakawa K."/>
        </authorList>
    </citation>
    <scope>NUCLEOTIDE SEQUENCE [LARGE SCALE GENOMIC DNA]</scope>
</reference>
<comment type="caution">
    <text evidence="1">The sequence shown here is derived from an EMBL/GenBank/DDBJ whole genome shotgun (WGS) entry which is preliminary data.</text>
</comment>
<evidence type="ECO:0000313" key="1">
    <source>
        <dbReference type="EMBL" id="GIX82810.1"/>
    </source>
</evidence>
<dbReference type="AlphaFoldDB" id="A0AAV4NDG2"/>
<sequence length="167" mass="19442">MAHVLGKRREDVGIPSAADESFLKILTAKEMLKQKSINNKLFAGRYLPSPTARWLLPMQISCRKALYFFYQSQTKPRIQPRNNRGILRNRMRCYNEEFFESIMLIKWIPLRDEGSSEVESTCPILIRERCLRRHEIYENWAQCTCSNGSASWAQGCVPLSKQQQLSP</sequence>